<evidence type="ECO:0000256" key="8">
    <source>
        <dbReference type="SAM" id="SignalP"/>
    </source>
</evidence>
<dbReference type="SUPFAM" id="SSF50494">
    <property type="entry name" value="Trypsin-like serine proteases"/>
    <property type="match status" value="1"/>
</dbReference>
<reference evidence="10" key="3">
    <citation type="submission" date="2025-09" db="UniProtKB">
        <authorList>
            <consortium name="Ensembl"/>
        </authorList>
    </citation>
    <scope>IDENTIFICATION</scope>
</reference>
<dbReference type="SMART" id="SM00020">
    <property type="entry name" value="Tryp_SPc"/>
    <property type="match status" value="1"/>
</dbReference>
<organism evidence="10 11">
    <name type="scientific">Ursus americanus</name>
    <name type="common">American black bear</name>
    <name type="synonym">Euarctos americanus</name>
    <dbReference type="NCBI Taxonomy" id="9643"/>
    <lineage>
        <taxon>Eukaryota</taxon>
        <taxon>Metazoa</taxon>
        <taxon>Chordata</taxon>
        <taxon>Craniata</taxon>
        <taxon>Vertebrata</taxon>
        <taxon>Euteleostomi</taxon>
        <taxon>Mammalia</taxon>
        <taxon>Eutheria</taxon>
        <taxon>Laurasiatheria</taxon>
        <taxon>Carnivora</taxon>
        <taxon>Caniformia</taxon>
        <taxon>Ursidae</taxon>
        <taxon>Ursus</taxon>
    </lineage>
</organism>
<sequence length="202" mass="22304">MPLLLLLMAFLLPPGAGAGEIIGGREARPHSHPYMAFLRIQSPNGLLACGGFLVRNDFVLTAAHCWGRMRRTSAVRPVALPRGPGRVRPGNRCTVAGWGLLGLNRRTNKLHEVQLTVQRDSRCSNRFRFYDSQTQICVGNPGQRKSAFMGDSGGPLVCNGVAQGIVSYGDRRGTPPAVFTRVKSFMPWINRTMRRFKQPCQT</sequence>
<name>A0A452QQV4_URSAM</name>
<dbReference type="InterPro" id="IPR009003">
    <property type="entry name" value="Peptidase_S1_PA"/>
</dbReference>
<dbReference type="Proteomes" id="UP000291022">
    <property type="component" value="Unassembled WGS sequence"/>
</dbReference>
<dbReference type="Gene3D" id="2.40.10.10">
    <property type="entry name" value="Trypsin-like serine proteases"/>
    <property type="match status" value="3"/>
</dbReference>
<dbReference type="PROSITE" id="PS00135">
    <property type="entry name" value="TRYPSIN_SER"/>
    <property type="match status" value="1"/>
</dbReference>
<dbReference type="GeneTree" id="ENSGT01030000234551"/>
<dbReference type="GO" id="GO:0004252">
    <property type="term" value="F:serine-type endopeptidase activity"/>
    <property type="evidence" value="ECO:0007669"/>
    <property type="project" value="InterPro"/>
</dbReference>
<keyword evidence="6" id="KW-1015">Disulfide bond</keyword>
<dbReference type="FunFam" id="2.40.10.10:FF:000014">
    <property type="entry name" value="Complement factor D"/>
    <property type="match status" value="1"/>
</dbReference>
<dbReference type="Ensembl" id="ENSUAMT00000008905.1">
    <property type="protein sequence ID" value="ENSUAMP00000007891.1"/>
    <property type="gene ID" value="ENSUAMG00000006540.1"/>
</dbReference>
<dbReference type="InterPro" id="IPR001254">
    <property type="entry name" value="Trypsin_dom"/>
</dbReference>
<evidence type="ECO:0000256" key="6">
    <source>
        <dbReference type="ARBA" id="ARBA00023157"/>
    </source>
</evidence>
<keyword evidence="5" id="KW-0865">Zymogen</keyword>
<dbReference type="InterPro" id="IPR033116">
    <property type="entry name" value="TRYPSIN_SER"/>
</dbReference>
<dbReference type="Pfam" id="PF00089">
    <property type="entry name" value="Trypsin"/>
    <property type="match status" value="2"/>
</dbReference>
<evidence type="ECO:0000256" key="1">
    <source>
        <dbReference type="ARBA" id="ARBA00022670"/>
    </source>
</evidence>
<dbReference type="PANTHER" id="PTHR24271">
    <property type="entry name" value="KALLIKREIN-RELATED"/>
    <property type="match status" value="1"/>
</dbReference>
<feature type="domain" description="Peptidase S1" evidence="9">
    <location>
        <begin position="21"/>
        <end position="194"/>
    </location>
</feature>
<keyword evidence="2 8" id="KW-0732">Signal</keyword>
<dbReference type="PROSITE" id="PS50240">
    <property type="entry name" value="TRYPSIN_DOM"/>
    <property type="match status" value="1"/>
</dbReference>
<gene>
    <name evidence="10" type="primary">CTSG</name>
</gene>
<dbReference type="InterPro" id="IPR043504">
    <property type="entry name" value="Peptidase_S1_PA_chymotrypsin"/>
</dbReference>
<feature type="chain" id="PRO_5019514600" evidence="8">
    <location>
        <begin position="19"/>
        <end position="202"/>
    </location>
</feature>
<dbReference type="PANTHER" id="PTHR24271:SF13">
    <property type="entry name" value="CATHEPSIN G"/>
    <property type="match status" value="1"/>
</dbReference>
<keyword evidence="1 7" id="KW-0645">Protease</keyword>
<keyword evidence="3 7" id="KW-0378">Hydrolase</keyword>
<reference evidence="11" key="1">
    <citation type="submission" date="2016-06" db="EMBL/GenBank/DDBJ databases">
        <title>De novo assembly and RNA-Seq shows season-dependent expression and editing in black bear kidneys.</title>
        <authorList>
            <person name="Korstanje R."/>
            <person name="Srivastava A."/>
            <person name="Sarsani V.K."/>
            <person name="Sheehan S.M."/>
            <person name="Seger R.L."/>
            <person name="Barter M.E."/>
            <person name="Lindqvist C."/>
            <person name="Brody L.C."/>
            <person name="Mullikin J.C."/>
        </authorList>
    </citation>
    <scope>NUCLEOTIDE SEQUENCE [LARGE SCALE GENOMIC DNA]</scope>
</reference>
<keyword evidence="11" id="KW-1185">Reference proteome</keyword>
<proteinExistence type="predicted"/>
<protein>
    <submittedName>
        <fullName evidence="10">Cathepsin G</fullName>
    </submittedName>
</protein>
<dbReference type="InterPro" id="IPR018114">
    <property type="entry name" value="TRYPSIN_HIS"/>
</dbReference>
<dbReference type="GO" id="GO:0006508">
    <property type="term" value="P:proteolysis"/>
    <property type="evidence" value="ECO:0007669"/>
    <property type="project" value="UniProtKB-KW"/>
</dbReference>
<evidence type="ECO:0000313" key="10">
    <source>
        <dbReference type="Ensembl" id="ENSUAMP00000007891.1"/>
    </source>
</evidence>
<evidence type="ECO:0000256" key="4">
    <source>
        <dbReference type="ARBA" id="ARBA00022825"/>
    </source>
</evidence>
<accession>A0A452QQV4</accession>
<evidence type="ECO:0000259" key="9">
    <source>
        <dbReference type="PROSITE" id="PS50240"/>
    </source>
</evidence>
<dbReference type="AlphaFoldDB" id="A0A452QQV4"/>
<keyword evidence="4 7" id="KW-0720">Serine protease</keyword>
<dbReference type="CDD" id="cd00190">
    <property type="entry name" value="Tryp_SPc"/>
    <property type="match status" value="1"/>
</dbReference>
<evidence type="ECO:0000256" key="3">
    <source>
        <dbReference type="ARBA" id="ARBA00022801"/>
    </source>
</evidence>
<evidence type="ECO:0000313" key="11">
    <source>
        <dbReference type="Proteomes" id="UP000291022"/>
    </source>
</evidence>
<dbReference type="PROSITE" id="PS00134">
    <property type="entry name" value="TRYPSIN_HIS"/>
    <property type="match status" value="1"/>
</dbReference>
<reference evidence="10" key="2">
    <citation type="submission" date="2025-08" db="UniProtKB">
        <authorList>
            <consortium name="Ensembl"/>
        </authorList>
    </citation>
    <scope>IDENTIFICATION</scope>
</reference>
<feature type="signal peptide" evidence="8">
    <location>
        <begin position="1"/>
        <end position="18"/>
    </location>
</feature>
<evidence type="ECO:0000256" key="2">
    <source>
        <dbReference type="ARBA" id="ARBA00022729"/>
    </source>
</evidence>
<evidence type="ECO:0000256" key="5">
    <source>
        <dbReference type="ARBA" id="ARBA00023145"/>
    </source>
</evidence>
<evidence type="ECO:0000256" key="7">
    <source>
        <dbReference type="RuleBase" id="RU363034"/>
    </source>
</evidence>
<dbReference type="GO" id="GO:0005737">
    <property type="term" value="C:cytoplasm"/>
    <property type="evidence" value="ECO:0007669"/>
    <property type="project" value="TreeGrafter"/>
</dbReference>